<dbReference type="Proteomes" id="UP001163846">
    <property type="component" value="Unassembled WGS sequence"/>
</dbReference>
<gene>
    <name evidence="3" type="ORF">F5878DRAFT_660683</name>
</gene>
<feature type="signal peptide" evidence="2">
    <location>
        <begin position="1"/>
        <end position="23"/>
    </location>
</feature>
<sequence length="191" mass="21193">MTRFTFALILVFLALTIAPEILAAPISVRRGSRDDGLLSRRFQTGPEKSNGTLPEPSPFDKVKGFSATLNTTSDMVHELYNQGVHVHTEEALMGFAKVFDKFNKEKLDLAITAKDEKKAHEEIVSFCSSHEQDLNQATKDAKTLSDTIAKETKFIVETCRQQYLALYNACVDLKSDEDGTKKSDDGTKKSG</sequence>
<keyword evidence="4" id="KW-1185">Reference proteome</keyword>
<reference evidence="3" key="1">
    <citation type="submission" date="2022-08" db="EMBL/GenBank/DDBJ databases">
        <authorList>
            <consortium name="DOE Joint Genome Institute"/>
            <person name="Min B."/>
            <person name="Riley R."/>
            <person name="Sierra-Patev S."/>
            <person name="Naranjo-Ortiz M."/>
            <person name="Looney B."/>
            <person name="Konkel Z."/>
            <person name="Slot J.C."/>
            <person name="Sakamoto Y."/>
            <person name="Steenwyk J.L."/>
            <person name="Rokas A."/>
            <person name="Carro J."/>
            <person name="Camarero S."/>
            <person name="Ferreira P."/>
            <person name="Molpeceres G."/>
            <person name="Ruiz-Duenas F.J."/>
            <person name="Serrano A."/>
            <person name="Henrissat B."/>
            <person name="Drula E."/>
            <person name="Hughes K.W."/>
            <person name="Mata J.L."/>
            <person name="Ishikawa N.K."/>
            <person name="Vargas-Isla R."/>
            <person name="Ushijima S."/>
            <person name="Smith C.A."/>
            <person name="Ahrendt S."/>
            <person name="Andreopoulos W."/>
            <person name="He G."/>
            <person name="Labutti K."/>
            <person name="Lipzen A."/>
            <person name="Ng V."/>
            <person name="Sandor L."/>
            <person name="Barry K."/>
            <person name="Martinez A.T."/>
            <person name="Xiao Y."/>
            <person name="Gibbons J.G."/>
            <person name="Terashima K."/>
            <person name="Hibbett D.S."/>
            <person name="Grigoriev I.V."/>
        </authorList>
    </citation>
    <scope>NUCLEOTIDE SEQUENCE</scope>
    <source>
        <strain evidence="3">TFB9207</strain>
    </source>
</reference>
<evidence type="ECO:0000313" key="3">
    <source>
        <dbReference type="EMBL" id="KAJ3839007.1"/>
    </source>
</evidence>
<dbReference type="AlphaFoldDB" id="A0AA38UEQ6"/>
<evidence type="ECO:0000256" key="1">
    <source>
        <dbReference type="SAM" id="MobiDB-lite"/>
    </source>
</evidence>
<feature type="chain" id="PRO_5041206260" evidence="2">
    <location>
        <begin position="24"/>
        <end position="191"/>
    </location>
</feature>
<protein>
    <submittedName>
        <fullName evidence="3">Uncharacterized protein</fullName>
    </submittedName>
</protein>
<name>A0AA38UEQ6_9AGAR</name>
<keyword evidence="2" id="KW-0732">Signal</keyword>
<evidence type="ECO:0000256" key="2">
    <source>
        <dbReference type="SAM" id="SignalP"/>
    </source>
</evidence>
<proteinExistence type="predicted"/>
<feature type="region of interest" description="Disordered" evidence="1">
    <location>
        <begin position="37"/>
        <end position="58"/>
    </location>
</feature>
<comment type="caution">
    <text evidence="3">The sequence shown here is derived from an EMBL/GenBank/DDBJ whole genome shotgun (WGS) entry which is preliminary data.</text>
</comment>
<evidence type="ECO:0000313" key="4">
    <source>
        <dbReference type="Proteomes" id="UP001163846"/>
    </source>
</evidence>
<accession>A0AA38UEQ6</accession>
<organism evidence="3 4">
    <name type="scientific">Lentinula raphanica</name>
    <dbReference type="NCBI Taxonomy" id="153919"/>
    <lineage>
        <taxon>Eukaryota</taxon>
        <taxon>Fungi</taxon>
        <taxon>Dikarya</taxon>
        <taxon>Basidiomycota</taxon>
        <taxon>Agaricomycotina</taxon>
        <taxon>Agaricomycetes</taxon>
        <taxon>Agaricomycetidae</taxon>
        <taxon>Agaricales</taxon>
        <taxon>Marasmiineae</taxon>
        <taxon>Omphalotaceae</taxon>
        <taxon>Lentinula</taxon>
    </lineage>
</organism>
<dbReference type="EMBL" id="MU806152">
    <property type="protein sequence ID" value="KAJ3839007.1"/>
    <property type="molecule type" value="Genomic_DNA"/>
</dbReference>